<reference evidence="1 2" key="1">
    <citation type="submission" date="2018-07" db="EMBL/GenBank/DDBJ databases">
        <title>Leeuwenhoekiella genomics.</title>
        <authorList>
            <person name="Tahon G."/>
            <person name="Willems A."/>
        </authorList>
    </citation>
    <scope>NUCLEOTIDE SEQUENCE [LARGE SCALE GENOMIC DNA]</scope>
    <source>
        <strain evidence="1 2">LMG 29608</strain>
    </source>
</reference>
<dbReference type="EMBL" id="QOVK01000015">
    <property type="protein sequence ID" value="RXG19923.1"/>
    <property type="molecule type" value="Genomic_DNA"/>
</dbReference>
<gene>
    <name evidence="1" type="ORF">DSM02_2944</name>
</gene>
<name>A0A4Q0P0C8_9FLAO</name>
<protein>
    <submittedName>
        <fullName evidence="1">Uncharacterized protein</fullName>
    </submittedName>
</protein>
<evidence type="ECO:0000313" key="1">
    <source>
        <dbReference type="EMBL" id="RXG19923.1"/>
    </source>
</evidence>
<dbReference type="Proteomes" id="UP000289859">
    <property type="component" value="Unassembled WGS sequence"/>
</dbReference>
<organism evidence="1 2">
    <name type="scientific">Leeuwenhoekiella polynyae</name>
    <dbReference type="NCBI Taxonomy" id="1550906"/>
    <lineage>
        <taxon>Bacteria</taxon>
        <taxon>Pseudomonadati</taxon>
        <taxon>Bacteroidota</taxon>
        <taxon>Flavobacteriia</taxon>
        <taxon>Flavobacteriales</taxon>
        <taxon>Flavobacteriaceae</taxon>
        <taxon>Leeuwenhoekiella</taxon>
    </lineage>
</organism>
<dbReference type="AlphaFoldDB" id="A0A4Q0P0C8"/>
<keyword evidence="2" id="KW-1185">Reference proteome</keyword>
<accession>A0A4Q0P0C8</accession>
<sequence length="50" mass="5768">MTTYLNIPCDFDHKERLAQLSHTISNAGDLSYYFLTSFIDLNIDPILMKS</sequence>
<comment type="caution">
    <text evidence="1">The sequence shown here is derived from an EMBL/GenBank/DDBJ whole genome shotgun (WGS) entry which is preliminary data.</text>
</comment>
<proteinExistence type="predicted"/>
<evidence type="ECO:0000313" key="2">
    <source>
        <dbReference type="Proteomes" id="UP000289859"/>
    </source>
</evidence>
<dbReference type="RefSeq" id="WP_164918322.1">
    <property type="nucleotide sequence ID" value="NZ_JBHUOO010000006.1"/>
</dbReference>